<dbReference type="PRINTS" id="PR00385">
    <property type="entry name" value="P450"/>
</dbReference>
<dbReference type="InterPro" id="IPR036396">
    <property type="entry name" value="Cyt_P450_sf"/>
</dbReference>
<evidence type="ECO:0000256" key="6">
    <source>
        <dbReference type="ARBA" id="ARBA00023033"/>
    </source>
</evidence>
<dbReference type="PANTHER" id="PTHR46696">
    <property type="entry name" value="P450, PUTATIVE (EUROFUNG)-RELATED"/>
    <property type="match status" value="1"/>
</dbReference>
<proteinExistence type="inferred from homology"/>
<reference evidence="8 9" key="1">
    <citation type="submission" date="2020-12" db="EMBL/GenBank/DDBJ databases">
        <title>Complete genome sequence of Mycobacterium heckeshornense JCM 15655T, closely related to a pathogenic non-tuberculous mycobacterial species Mycobacterium xenopi.</title>
        <authorList>
            <person name="Yoshida M."/>
            <person name="Fukano H."/>
            <person name="Asakura T."/>
            <person name="Suzuki M."/>
            <person name="Hoshino Y."/>
        </authorList>
    </citation>
    <scope>NUCLEOTIDE SEQUENCE [LARGE SCALE GENOMIC DNA]</scope>
    <source>
        <strain evidence="8 9">JCM 15655</strain>
    </source>
</reference>
<dbReference type="GO" id="GO:0004497">
    <property type="term" value="F:monooxygenase activity"/>
    <property type="evidence" value="ECO:0007669"/>
    <property type="project" value="UniProtKB-KW"/>
</dbReference>
<dbReference type="SUPFAM" id="SSF48264">
    <property type="entry name" value="Cytochrome P450"/>
    <property type="match status" value="1"/>
</dbReference>
<organism evidence="8 9">
    <name type="scientific">Mycobacterium heckeshornense</name>
    <dbReference type="NCBI Taxonomy" id="110505"/>
    <lineage>
        <taxon>Bacteria</taxon>
        <taxon>Bacillati</taxon>
        <taxon>Actinomycetota</taxon>
        <taxon>Actinomycetes</taxon>
        <taxon>Mycobacteriales</taxon>
        <taxon>Mycobacteriaceae</taxon>
        <taxon>Mycobacterium</taxon>
    </lineage>
</organism>
<evidence type="ECO:0000313" key="8">
    <source>
        <dbReference type="EMBL" id="BCO36256.1"/>
    </source>
</evidence>
<dbReference type="GO" id="GO:0016705">
    <property type="term" value="F:oxidoreductase activity, acting on paired donors, with incorporation or reduction of molecular oxygen"/>
    <property type="evidence" value="ECO:0007669"/>
    <property type="project" value="InterPro"/>
</dbReference>
<evidence type="ECO:0000256" key="2">
    <source>
        <dbReference type="ARBA" id="ARBA00022617"/>
    </source>
</evidence>
<dbReference type="GO" id="GO:0020037">
    <property type="term" value="F:heme binding"/>
    <property type="evidence" value="ECO:0007669"/>
    <property type="project" value="InterPro"/>
</dbReference>
<dbReference type="PRINTS" id="PR00359">
    <property type="entry name" value="BP450"/>
</dbReference>
<protein>
    <submittedName>
        <fullName evidence="8">Cytochrome P450</fullName>
    </submittedName>
</protein>
<keyword evidence="4 7" id="KW-0560">Oxidoreductase</keyword>
<keyword evidence="6 7" id="KW-0503">Monooxygenase</keyword>
<evidence type="ECO:0000313" key="9">
    <source>
        <dbReference type="Proteomes" id="UP000595446"/>
    </source>
</evidence>
<sequence length="394" mass="43969">MVDNPHSERTVEFDPLDLELSRDLWERSRQMRDECPVAWSESHGGFWVMSRYEDVFAAAKSWRNFTTTKGAAPVRFDNELFDMVPLETDPPFHREVRDLLSPFFTAEAIAAKEPLIGQIVHDLLAPCLTGQPVDFTAAFTGILPAIVIFHTHFDQDPAQVGAVLKVLNRLFSAPQDAGEIVPELLVWCSSLLDGARARGERDTMIGTIAHAGPLGEFELTDKLRTEIVWQLTMAGLDTTTAALANLTMRLADPALRERLRGADRETLDRAISEFLRFEAPVPTGGRTLTRDLEVQGCPMSDGDFVLLNWASANRDERVFLDPDTLDIDRPNAVRHLSFGAGVHRCLGRHLAMAELRFVIQELSQLARLDIETDGIVYRAGFVRAPEPLIVTASR</sequence>
<keyword evidence="9" id="KW-1185">Reference proteome</keyword>
<comment type="similarity">
    <text evidence="1 7">Belongs to the cytochrome P450 family.</text>
</comment>
<evidence type="ECO:0000256" key="1">
    <source>
        <dbReference type="ARBA" id="ARBA00010617"/>
    </source>
</evidence>
<name>A0A2I3EHQ1_9MYCO</name>
<dbReference type="InterPro" id="IPR002397">
    <property type="entry name" value="Cyt_P450_B"/>
</dbReference>
<dbReference type="PANTHER" id="PTHR46696:SF6">
    <property type="entry name" value="P450, PUTATIVE (EUROFUNG)-RELATED"/>
    <property type="match status" value="1"/>
</dbReference>
<dbReference type="OrthoDB" id="3599725at2"/>
<keyword evidence="5 7" id="KW-0408">Iron</keyword>
<dbReference type="Pfam" id="PF00067">
    <property type="entry name" value="p450"/>
    <property type="match status" value="1"/>
</dbReference>
<dbReference type="InterPro" id="IPR001128">
    <property type="entry name" value="Cyt_P450"/>
</dbReference>
<accession>A0A2I3EHQ1</accession>
<dbReference type="InterPro" id="IPR017972">
    <property type="entry name" value="Cyt_P450_CS"/>
</dbReference>
<evidence type="ECO:0000256" key="7">
    <source>
        <dbReference type="RuleBase" id="RU000461"/>
    </source>
</evidence>
<evidence type="ECO:0000256" key="5">
    <source>
        <dbReference type="ARBA" id="ARBA00023004"/>
    </source>
</evidence>
<dbReference type="STRING" id="110505.ACT16_22775"/>
<dbReference type="PROSITE" id="PS00086">
    <property type="entry name" value="CYTOCHROME_P450"/>
    <property type="match status" value="1"/>
</dbReference>
<keyword evidence="2 7" id="KW-0349">Heme</keyword>
<keyword evidence="3 7" id="KW-0479">Metal-binding</keyword>
<dbReference type="EMBL" id="AP024237">
    <property type="protein sequence ID" value="BCO36256.1"/>
    <property type="molecule type" value="Genomic_DNA"/>
</dbReference>
<dbReference type="Proteomes" id="UP000595446">
    <property type="component" value="Chromosome"/>
</dbReference>
<evidence type="ECO:0000256" key="3">
    <source>
        <dbReference type="ARBA" id="ARBA00022723"/>
    </source>
</evidence>
<evidence type="ECO:0000256" key="4">
    <source>
        <dbReference type="ARBA" id="ARBA00023002"/>
    </source>
</evidence>
<dbReference type="GO" id="GO:0005506">
    <property type="term" value="F:iron ion binding"/>
    <property type="evidence" value="ECO:0007669"/>
    <property type="project" value="InterPro"/>
</dbReference>
<dbReference type="Gene3D" id="1.10.630.10">
    <property type="entry name" value="Cytochrome P450"/>
    <property type="match status" value="1"/>
</dbReference>
<gene>
    <name evidence="8" type="ORF">MHEC_26890</name>
</gene>
<dbReference type="AlphaFoldDB" id="A0A2I3EHQ1"/>
<dbReference type="RefSeq" id="WP_048893722.1">
    <property type="nucleotide sequence ID" value="NZ_AP024237.1"/>
</dbReference>